<sequence length="90" mass="9939">MPSGSLCLFFRSQQMRTAESPGREITARPANHHAHISMAARKAERAHICELLRELTETAKETHTCPQETCAAIERLIAILANPDELKGCA</sequence>
<dbReference type="EMBL" id="CU928162">
    <property type="protein sequence ID" value="CAR07117.1"/>
    <property type="molecule type" value="Genomic_DNA"/>
</dbReference>
<gene>
    <name evidence="1" type="ordered locus">ECED1_0915</name>
</gene>
<name>B7MS03_ECO81</name>
<protein>
    <submittedName>
        <fullName evidence="1">Uncharacterized protein</fullName>
    </submittedName>
</protein>
<evidence type="ECO:0000313" key="2">
    <source>
        <dbReference type="Proteomes" id="UP000000748"/>
    </source>
</evidence>
<accession>B7MS03</accession>
<dbReference type="Proteomes" id="UP000000748">
    <property type="component" value="Chromosome"/>
</dbReference>
<dbReference type="HOGENOM" id="CLU_2649009_0_0_6"/>
<organism evidence="1 2">
    <name type="scientific">Escherichia coli O81 (strain ED1a)</name>
    <dbReference type="NCBI Taxonomy" id="585397"/>
    <lineage>
        <taxon>Bacteria</taxon>
        <taxon>Pseudomonadati</taxon>
        <taxon>Pseudomonadota</taxon>
        <taxon>Gammaproteobacteria</taxon>
        <taxon>Enterobacterales</taxon>
        <taxon>Enterobacteriaceae</taxon>
        <taxon>Escherichia</taxon>
    </lineage>
</organism>
<dbReference type="KEGG" id="ecq:ECED1_0915"/>
<dbReference type="AlphaFoldDB" id="B7MS03"/>
<evidence type="ECO:0000313" key="1">
    <source>
        <dbReference type="EMBL" id="CAR07117.1"/>
    </source>
</evidence>
<proteinExistence type="predicted"/>
<reference evidence="2" key="1">
    <citation type="journal article" date="2009" name="PLoS Genet.">
        <title>Organised genome dynamics in the Escherichia coli species results in highly diverse adaptive paths.</title>
        <authorList>
            <person name="Touchon M."/>
            <person name="Hoede C."/>
            <person name="Tenaillon O."/>
            <person name="Barbe V."/>
            <person name="Baeriswyl S."/>
            <person name="Bidet P."/>
            <person name="Bingen E."/>
            <person name="Bonacorsi S."/>
            <person name="Bouchier C."/>
            <person name="Bouvet O."/>
            <person name="Calteau A."/>
            <person name="Chiapello H."/>
            <person name="Clermont O."/>
            <person name="Cruveiller S."/>
            <person name="Danchin A."/>
            <person name="Diard M."/>
            <person name="Dossat C."/>
            <person name="Karoui M.E."/>
            <person name="Frapy E."/>
            <person name="Garry L."/>
            <person name="Ghigo J.M."/>
            <person name="Gilles A.M."/>
            <person name="Johnson J."/>
            <person name="Le Bouguenec C."/>
            <person name="Lescat M."/>
            <person name="Mangenot S."/>
            <person name="Martinez-Jehanne V."/>
            <person name="Matic I."/>
            <person name="Nassif X."/>
            <person name="Oztas S."/>
            <person name="Petit M.A."/>
            <person name="Pichon C."/>
            <person name="Rouy Z."/>
            <person name="Ruf C.S."/>
            <person name="Schneider D."/>
            <person name="Tourret J."/>
            <person name="Vacherie B."/>
            <person name="Vallenet D."/>
            <person name="Medigue C."/>
            <person name="Rocha E.P.C."/>
            <person name="Denamur E."/>
        </authorList>
    </citation>
    <scope>NUCLEOTIDE SEQUENCE [LARGE SCALE GENOMIC DNA]</scope>
    <source>
        <strain evidence="2">ED1a</strain>
    </source>
</reference>